<protein>
    <submittedName>
        <fullName evidence="8">Formate/nitrite transporter family protein</fullName>
    </submittedName>
</protein>
<comment type="subcellular location">
    <subcellularLocation>
        <location evidence="1">Membrane</location>
        <topology evidence="1">Multi-pass membrane protein</topology>
    </subcellularLocation>
</comment>
<keyword evidence="4 7" id="KW-1133">Transmembrane helix</keyword>
<dbReference type="Gene3D" id="1.20.1080.10">
    <property type="entry name" value="Glycerol uptake facilitator protein"/>
    <property type="match status" value="1"/>
</dbReference>
<dbReference type="RefSeq" id="WP_125029928.1">
    <property type="nucleotide sequence ID" value="NZ_JAPXVP010000004.1"/>
</dbReference>
<organism evidence="8 9">
    <name type="scientific">Ancylomarina euxinus</name>
    <dbReference type="NCBI Taxonomy" id="2283627"/>
    <lineage>
        <taxon>Bacteria</taxon>
        <taxon>Pseudomonadati</taxon>
        <taxon>Bacteroidota</taxon>
        <taxon>Bacteroidia</taxon>
        <taxon>Marinilabiliales</taxon>
        <taxon>Marinifilaceae</taxon>
        <taxon>Ancylomarina</taxon>
    </lineage>
</organism>
<evidence type="ECO:0000256" key="5">
    <source>
        <dbReference type="ARBA" id="ARBA00023136"/>
    </source>
</evidence>
<dbReference type="InterPro" id="IPR024002">
    <property type="entry name" value="For/NO2_transpt_CS"/>
</dbReference>
<evidence type="ECO:0000256" key="2">
    <source>
        <dbReference type="ARBA" id="ARBA00022448"/>
    </source>
</evidence>
<dbReference type="EMBL" id="QQWG01000004">
    <property type="protein sequence ID" value="RRG22929.1"/>
    <property type="molecule type" value="Genomic_DNA"/>
</dbReference>
<feature type="transmembrane region" description="Helical" evidence="7">
    <location>
        <begin position="58"/>
        <end position="84"/>
    </location>
</feature>
<dbReference type="GO" id="GO:0015499">
    <property type="term" value="F:formate transmembrane transporter activity"/>
    <property type="evidence" value="ECO:0007669"/>
    <property type="project" value="TreeGrafter"/>
</dbReference>
<reference evidence="8 9" key="1">
    <citation type="submission" date="2018-07" db="EMBL/GenBank/DDBJ databases">
        <title>Draft genome sequence of Ancylomarina sp. M1P.</title>
        <authorList>
            <person name="Yadav S."/>
            <person name="Villanueva L."/>
            <person name="Damste J.S.S."/>
        </authorList>
    </citation>
    <scope>NUCLEOTIDE SEQUENCE [LARGE SCALE GENOMIC DNA]</scope>
    <source>
        <strain evidence="8 9">M1P</strain>
    </source>
</reference>
<evidence type="ECO:0000313" key="9">
    <source>
        <dbReference type="Proteomes" id="UP000285794"/>
    </source>
</evidence>
<feature type="transmembrane region" description="Helical" evidence="7">
    <location>
        <begin position="264"/>
        <end position="285"/>
    </location>
</feature>
<comment type="caution">
    <text evidence="8">The sequence shown here is derived from an EMBL/GenBank/DDBJ whole genome shotgun (WGS) entry which is preliminary data.</text>
</comment>
<evidence type="ECO:0000313" key="8">
    <source>
        <dbReference type="EMBL" id="RRG22929.1"/>
    </source>
</evidence>
<dbReference type="AlphaFoldDB" id="A0A425Y3U1"/>
<feature type="transmembrane region" description="Helical" evidence="7">
    <location>
        <begin position="96"/>
        <end position="118"/>
    </location>
</feature>
<keyword evidence="3 7" id="KW-0812">Transmembrane</keyword>
<proteinExistence type="inferred from homology"/>
<evidence type="ECO:0000256" key="6">
    <source>
        <dbReference type="ARBA" id="ARBA00049660"/>
    </source>
</evidence>
<feature type="transmembrane region" description="Helical" evidence="7">
    <location>
        <begin position="222"/>
        <end position="244"/>
    </location>
</feature>
<dbReference type="GO" id="GO:0005886">
    <property type="term" value="C:plasma membrane"/>
    <property type="evidence" value="ECO:0007669"/>
    <property type="project" value="TreeGrafter"/>
</dbReference>
<gene>
    <name evidence="8" type="ORF">DWB61_05675</name>
</gene>
<dbReference type="Pfam" id="PF01226">
    <property type="entry name" value="Form_Nir_trans"/>
    <property type="match status" value="1"/>
</dbReference>
<dbReference type="PROSITE" id="PS01005">
    <property type="entry name" value="FORMATE_NITRITE_TP_1"/>
    <property type="match status" value="1"/>
</dbReference>
<sequence>MSFNTFEETVETVERNAFVTSKEPIPTVAYTGFNSPKETVEVVNHTAEAKRDTASKKVFVLAVLAGGYIAMGSLLALVIGGAMPGLAQSNPGLQKFFFGAVFPLGLILCAIAGAELFTGNTAYFIPSVLSKRMSVKVPLKNWAIVYFGNFVGSLIVAYFLVYLTEVIMHSPSMDSAINIAIAKTSNPFYKTFLKGIACNWMVALAMWLAYAAKDVTGKILGIWFPVMAFVAMGFEHCVANMFFIPVAIFHGADITWMDFIVKNLIPATLGNIVGGALFVGTAYWYTYDKK</sequence>
<dbReference type="InterPro" id="IPR023271">
    <property type="entry name" value="Aquaporin-like"/>
</dbReference>
<evidence type="ECO:0000256" key="1">
    <source>
        <dbReference type="ARBA" id="ARBA00004141"/>
    </source>
</evidence>
<name>A0A425Y3U1_9BACT</name>
<comment type="similarity">
    <text evidence="6">Belongs to the FNT transporter (TC 1.A.16) family.</text>
</comment>
<feature type="transmembrane region" description="Helical" evidence="7">
    <location>
        <begin position="192"/>
        <end position="210"/>
    </location>
</feature>
<evidence type="ECO:0000256" key="4">
    <source>
        <dbReference type="ARBA" id="ARBA00022989"/>
    </source>
</evidence>
<evidence type="ECO:0000256" key="7">
    <source>
        <dbReference type="SAM" id="Phobius"/>
    </source>
</evidence>
<dbReference type="InterPro" id="IPR000292">
    <property type="entry name" value="For/NO2_transpt"/>
</dbReference>
<accession>A0A425Y3U1</accession>
<dbReference type="FunFam" id="1.20.1080.10:FF:000011">
    <property type="entry name" value="Formate family transporter"/>
    <property type="match status" value="1"/>
</dbReference>
<evidence type="ECO:0000256" key="3">
    <source>
        <dbReference type="ARBA" id="ARBA00022692"/>
    </source>
</evidence>
<keyword evidence="2" id="KW-0813">Transport</keyword>
<dbReference type="Proteomes" id="UP000285794">
    <property type="component" value="Unassembled WGS sequence"/>
</dbReference>
<keyword evidence="5 7" id="KW-0472">Membrane</keyword>
<dbReference type="PANTHER" id="PTHR30520">
    <property type="entry name" value="FORMATE TRANSPORTER-RELATED"/>
    <property type="match status" value="1"/>
</dbReference>
<dbReference type="OrthoDB" id="9786493at2"/>
<keyword evidence="9" id="KW-1185">Reference proteome</keyword>
<feature type="transmembrane region" description="Helical" evidence="7">
    <location>
        <begin position="139"/>
        <end position="163"/>
    </location>
</feature>
<dbReference type="PANTHER" id="PTHR30520:SF6">
    <property type="entry name" value="FORMATE_NITRATE FAMILY TRANSPORTER (EUROFUNG)"/>
    <property type="match status" value="1"/>
</dbReference>
<dbReference type="NCBIfam" id="TIGR00790">
    <property type="entry name" value="fnt"/>
    <property type="match status" value="1"/>
</dbReference>